<keyword evidence="2" id="KW-0270">Exopolysaccharide synthesis</keyword>
<sequence length="229" mass="25915">MRQHAVALSVPRIFQGPTQHFYSEDQTDVTHWSLRFKVGKFVFDKGLALTGISLMVGVALVLLLLNPLLNPGPLFFRQTRMGKNGAEFRMWKFRTMIPVDESQMRKADGALEQDRITPLGQFLRTYRIDELPNFLNVLRGDMSVIGPRPDSASHAKHFAKVIPHYNYRFKVKPGITGLAQIESGYAEGIEATEIKAHYDQIYVETSSGRLDLYIAVRTILVMLTGYGAR</sequence>
<keyword evidence="5" id="KW-0808">Transferase</keyword>
<gene>
    <name evidence="5" type="ORF">SAMN05421757_104105</name>
</gene>
<name>A0A239HZN2_9RHOB</name>
<keyword evidence="3" id="KW-1133">Transmembrane helix</keyword>
<evidence type="ECO:0000313" key="6">
    <source>
        <dbReference type="Proteomes" id="UP000198426"/>
    </source>
</evidence>
<dbReference type="GO" id="GO:0000271">
    <property type="term" value="P:polysaccharide biosynthetic process"/>
    <property type="evidence" value="ECO:0007669"/>
    <property type="project" value="UniProtKB-KW"/>
</dbReference>
<evidence type="ECO:0000256" key="1">
    <source>
        <dbReference type="ARBA" id="ARBA00006464"/>
    </source>
</evidence>
<dbReference type="Pfam" id="PF02397">
    <property type="entry name" value="Bac_transf"/>
    <property type="match status" value="1"/>
</dbReference>
<dbReference type="EMBL" id="FZOY01000004">
    <property type="protein sequence ID" value="SNS86538.1"/>
    <property type="molecule type" value="Genomic_DNA"/>
</dbReference>
<keyword evidence="6" id="KW-1185">Reference proteome</keyword>
<protein>
    <submittedName>
        <fullName evidence="5">Sugar transferase involved in LPS biosynthesis (Colanic, teichoic acid)</fullName>
    </submittedName>
</protein>
<reference evidence="5 6" key="1">
    <citation type="submission" date="2017-06" db="EMBL/GenBank/DDBJ databases">
        <authorList>
            <person name="Kim H.J."/>
            <person name="Triplett B.A."/>
        </authorList>
    </citation>
    <scope>NUCLEOTIDE SEQUENCE [LARGE SCALE GENOMIC DNA]</scope>
    <source>
        <strain evidence="5 6">DSM 29339</strain>
    </source>
</reference>
<dbReference type="AlphaFoldDB" id="A0A239HZN2"/>
<proteinExistence type="inferred from homology"/>
<dbReference type="RefSeq" id="WP_176442853.1">
    <property type="nucleotide sequence ID" value="NZ_FZOY01000004.1"/>
</dbReference>
<feature type="transmembrane region" description="Helical" evidence="3">
    <location>
        <begin position="47"/>
        <end position="69"/>
    </location>
</feature>
<dbReference type="InterPro" id="IPR003362">
    <property type="entry name" value="Bact_transf"/>
</dbReference>
<feature type="domain" description="Bacterial sugar transferase" evidence="4">
    <location>
        <begin position="40"/>
        <end position="223"/>
    </location>
</feature>
<dbReference type="PANTHER" id="PTHR30576">
    <property type="entry name" value="COLANIC BIOSYNTHESIS UDP-GLUCOSE LIPID CARRIER TRANSFERASE"/>
    <property type="match status" value="1"/>
</dbReference>
<organism evidence="5 6">
    <name type="scientific">Tropicimonas sediminicola</name>
    <dbReference type="NCBI Taxonomy" id="1031541"/>
    <lineage>
        <taxon>Bacteria</taxon>
        <taxon>Pseudomonadati</taxon>
        <taxon>Pseudomonadota</taxon>
        <taxon>Alphaproteobacteria</taxon>
        <taxon>Rhodobacterales</taxon>
        <taxon>Roseobacteraceae</taxon>
        <taxon>Tropicimonas</taxon>
    </lineage>
</organism>
<comment type="similarity">
    <text evidence="1">Belongs to the bacterial sugar transferase family.</text>
</comment>
<keyword evidence="3" id="KW-0812">Transmembrane</keyword>
<keyword evidence="3" id="KW-0472">Membrane</keyword>
<dbReference type="GO" id="GO:0016780">
    <property type="term" value="F:phosphotransferase activity, for other substituted phosphate groups"/>
    <property type="evidence" value="ECO:0007669"/>
    <property type="project" value="TreeGrafter"/>
</dbReference>
<accession>A0A239HZN2</accession>
<evidence type="ECO:0000256" key="2">
    <source>
        <dbReference type="ARBA" id="ARBA00023169"/>
    </source>
</evidence>
<evidence type="ECO:0000256" key="3">
    <source>
        <dbReference type="SAM" id="Phobius"/>
    </source>
</evidence>
<dbReference type="PANTHER" id="PTHR30576:SF0">
    <property type="entry name" value="UNDECAPRENYL-PHOSPHATE N-ACETYLGALACTOSAMINYL 1-PHOSPHATE TRANSFERASE-RELATED"/>
    <property type="match status" value="1"/>
</dbReference>
<dbReference type="Proteomes" id="UP000198426">
    <property type="component" value="Unassembled WGS sequence"/>
</dbReference>
<evidence type="ECO:0000259" key="4">
    <source>
        <dbReference type="Pfam" id="PF02397"/>
    </source>
</evidence>
<evidence type="ECO:0000313" key="5">
    <source>
        <dbReference type="EMBL" id="SNS86538.1"/>
    </source>
</evidence>